<keyword evidence="3 6" id="KW-0368">Histidine biosynthesis</keyword>
<dbReference type="InterPro" id="IPR013785">
    <property type="entry name" value="Aldolase_TIM"/>
</dbReference>
<evidence type="ECO:0000256" key="3">
    <source>
        <dbReference type="ARBA" id="ARBA00023102"/>
    </source>
</evidence>
<dbReference type="InterPro" id="IPR011060">
    <property type="entry name" value="RibuloseP-bd_barrel"/>
</dbReference>
<reference evidence="7 8" key="1">
    <citation type="submission" date="2020-08" db="EMBL/GenBank/DDBJ databases">
        <title>Draft genome sequencing of an Anaerocolumna strain isolated from anoxic soil subjected to BSD treatment.</title>
        <authorList>
            <person name="Uek A."/>
            <person name="Tonouchi A."/>
        </authorList>
    </citation>
    <scope>NUCLEOTIDE SEQUENCE [LARGE SCALE GENOMIC DNA]</scope>
    <source>
        <strain evidence="7 8">CTTW</strain>
    </source>
</reference>
<evidence type="ECO:0000256" key="6">
    <source>
        <dbReference type="RuleBase" id="RU003657"/>
    </source>
</evidence>
<dbReference type="Proteomes" id="UP000515703">
    <property type="component" value="Chromosome"/>
</dbReference>
<dbReference type="PANTHER" id="PTHR43090:SF2">
    <property type="entry name" value="1-(5-PHOSPHORIBOSYL)-5-[(5-PHOSPHORIBOSYLAMINO)METHYLIDENEAMINO] IMIDAZOLE-4-CARBOXAMIDE ISOMERASE"/>
    <property type="match status" value="1"/>
</dbReference>
<dbReference type="GO" id="GO:0000162">
    <property type="term" value="P:L-tryptophan biosynthetic process"/>
    <property type="evidence" value="ECO:0007669"/>
    <property type="project" value="TreeGrafter"/>
</dbReference>
<keyword evidence="8" id="KW-1185">Reference proteome</keyword>
<evidence type="ECO:0000256" key="4">
    <source>
        <dbReference type="ARBA" id="ARBA00023235"/>
    </source>
</evidence>
<dbReference type="EMBL" id="AP023368">
    <property type="protein sequence ID" value="BCJ97686.1"/>
    <property type="molecule type" value="Genomic_DNA"/>
</dbReference>
<dbReference type="InterPro" id="IPR006062">
    <property type="entry name" value="His_biosynth"/>
</dbReference>
<sequence>MRFRPCIDIHNGKVKQIVGGSLRDEESEAKENFVSEKGAEYYAALYKEDGLKGGHIVLLNPAGTHEYELDMLQARKALKAYPGGLQIGGGITDKNAAAFLQAGASHVIVTSYVFRDGFINYENLRKITCETGKDKLVLDVSCRRKGEDYYIVTDRWQKFTNERLTLELLKDLSGYCDEFLIHAVDVEGKSSGIEMDLICFLSKWQESPVTYAGGVSGFPELESIREYGKGNIDVTIGSSLSLFGGPLPYKNVVEWFTNHAG</sequence>
<keyword evidence="4 7" id="KW-0413">Isomerase</keyword>
<evidence type="ECO:0000256" key="1">
    <source>
        <dbReference type="ARBA" id="ARBA00009667"/>
    </source>
</evidence>
<comment type="similarity">
    <text evidence="1 6">Belongs to the HisA/HisF family.</text>
</comment>
<name>A0A7I8DN17_9FIRM</name>
<dbReference type="Gene3D" id="3.20.20.70">
    <property type="entry name" value="Aldolase class I"/>
    <property type="match status" value="1"/>
</dbReference>
<organism evidence="7 8">
    <name type="scientific">Anaerocolumna chitinilytica</name>
    <dbReference type="NCBI Taxonomy" id="1727145"/>
    <lineage>
        <taxon>Bacteria</taxon>
        <taxon>Bacillati</taxon>
        <taxon>Bacillota</taxon>
        <taxon>Clostridia</taxon>
        <taxon>Lachnospirales</taxon>
        <taxon>Lachnospiraceae</taxon>
        <taxon>Anaerocolumna</taxon>
    </lineage>
</organism>
<dbReference type="KEGG" id="acht:bsdcttw_07270"/>
<reference evidence="7 8" key="2">
    <citation type="submission" date="2020-08" db="EMBL/GenBank/DDBJ databases">
        <authorList>
            <person name="Ueki A."/>
            <person name="Tonouchi A."/>
        </authorList>
    </citation>
    <scope>NUCLEOTIDE SEQUENCE [LARGE SCALE GENOMIC DNA]</scope>
    <source>
        <strain evidence="7 8">CTTW</strain>
    </source>
</reference>
<evidence type="ECO:0000256" key="5">
    <source>
        <dbReference type="ARBA" id="ARBA00029440"/>
    </source>
</evidence>
<dbReference type="InterPro" id="IPR011858">
    <property type="entry name" value="His6/HISN3"/>
</dbReference>
<dbReference type="GO" id="GO:0003949">
    <property type="term" value="F:1-(5-phosphoribosyl)-5-[(5-phosphoribosylamino)methylideneamino]imidazole-4-carboxamide isomerase activity"/>
    <property type="evidence" value="ECO:0007669"/>
    <property type="project" value="InterPro"/>
</dbReference>
<proteinExistence type="inferred from homology"/>
<accession>A0A7I8DN17</accession>
<comment type="pathway">
    <text evidence="5">Amino-acid biosynthesis.</text>
</comment>
<dbReference type="CDD" id="cd04723">
    <property type="entry name" value="HisA_HisF"/>
    <property type="match status" value="1"/>
</dbReference>
<dbReference type="InterPro" id="IPR044524">
    <property type="entry name" value="Isoase_HisA-like"/>
</dbReference>
<gene>
    <name evidence="7" type="ORF">bsdcttw_07270</name>
</gene>
<dbReference type="AlphaFoldDB" id="A0A7I8DN17"/>
<dbReference type="Pfam" id="PF00977">
    <property type="entry name" value="His_biosynth"/>
    <property type="match status" value="1"/>
</dbReference>
<dbReference type="GO" id="GO:0005737">
    <property type="term" value="C:cytoplasm"/>
    <property type="evidence" value="ECO:0007669"/>
    <property type="project" value="TreeGrafter"/>
</dbReference>
<dbReference type="SUPFAM" id="SSF51366">
    <property type="entry name" value="Ribulose-phoshate binding barrel"/>
    <property type="match status" value="1"/>
</dbReference>
<dbReference type="PANTHER" id="PTHR43090">
    <property type="entry name" value="1-(5-PHOSPHORIBOSYL)-5-[(5-PHOSPHORIBOSYLAMINO)METHYLIDENEAMINO] IMIDAZOLE-4-CARBOXAMIDE ISOMERASE"/>
    <property type="match status" value="1"/>
</dbReference>
<dbReference type="NCBIfam" id="TIGR02129">
    <property type="entry name" value="hisA_euk"/>
    <property type="match status" value="1"/>
</dbReference>
<dbReference type="GO" id="GO:0000105">
    <property type="term" value="P:L-histidine biosynthetic process"/>
    <property type="evidence" value="ECO:0007669"/>
    <property type="project" value="UniProtKB-KW"/>
</dbReference>
<keyword evidence="2 6" id="KW-0028">Amino-acid biosynthesis</keyword>
<protein>
    <submittedName>
        <fullName evidence="7">1-(5-phosphoribosyl)-5-((5-phosphoribosylamino)methylideneamino)imidazole-4-carboxamide isomerase</fullName>
    </submittedName>
</protein>
<dbReference type="RefSeq" id="WP_185258088.1">
    <property type="nucleotide sequence ID" value="NZ_AP023368.1"/>
</dbReference>
<evidence type="ECO:0000313" key="8">
    <source>
        <dbReference type="Proteomes" id="UP000515703"/>
    </source>
</evidence>
<evidence type="ECO:0000256" key="2">
    <source>
        <dbReference type="ARBA" id="ARBA00022605"/>
    </source>
</evidence>
<evidence type="ECO:0000313" key="7">
    <source>
        <dbReference type="EMBL" id="BCJ97686.1"/>
    </source>
</evidence>